<dbReference type="PANTHER" id="PTHR36844">
    <property type="entry name" value="PROTEASE PRSW"/>
    <property type="match status" value="1"/>
</dbReference>
<evidence type="ECO:0000313" key="3">
    <source>
        <dbReference type="EMBL" id="KWX03132.1"/>
    </source>
</evidence>
<keyword evidence="2" id="KW-0812">Transmembrane</keyword>
<feature type="transmembrane region" description="Helical" evidence="2">
    <location>
        <begin position="214"/>
        <end position="231"/>
    </location>
</feature>
<dbReference type="OrthoDB" id="9785431at2"/>
<protein>
    <submittedName>
        <fullName evidence="3">Putative integral membrane protein</fullName>
    </submittedName>
</protein>
<dbReference type="STRING" id="1469144.LI90_4182"/>
<name>A0A132N0K0_9ACTN</name>
<feature type="compositionally biased region" description="Pro residues" evidence="1">
    <location>
        <begin position="398"/>
        <end position="414"/>
    </location>
</feature>
<feature type="region of interest" description="Disordered" evidence="1">
    <location>
        <begin position="367"/>
        <end position="422"/>
    </location>
</feature>
<feature type="transmembrane region" description="Helical" evidence="2">
    <location>
        <begin position="110"/>
        <end position="132"/>
    </location>
</feature>
<dbReference type="GO" id="GO:0008233">
    <property type="term" value="F:peptidase activity"/>
    <property type="evidence" value="ECO:0007669"/>
    <property type="project" value="InterPro"/>
</dbReference>
<dbReference type="Pfam" id="PF13367">
    <property type="entry name" value="PrsW-protease"/>
    <property type="match status" value="1"/>
</dbReference>
<feature type="transmembrane region" description="Helical" evidence="2">
    <location>
        <begin position="188"/>
        <end position="207"/>
    </location>
</feature>
<keyword evidence="2" id="KW-0472">Membrane</keyword>
<feature type="transmembrane region" description="Helical" evidence="2">
    <location>
        <begin position="144"/>
        <end position="168"/>
    </location>
</feature>
<sequence>MSVSGPYRPARSANAQRVLKWVAITAVFLIGFLYVMAVIVGGVGVAPLFIGLPLAILPVPVVIATFMWLDRLEPEPIGFLVFAFGWGAGVATFLAIFLNQGVGALLGVPGTLVAPFAEEAVKGLGLLVFVLLRRREFDGVVDGIVLGGIIGAGFAFTENILYISTQFAELGVGGAVGQFLLRGVFRPFAHPLYTSLTGIGLGVAVTTRNPALKVLAPVGGWSAGVLLHLIWNGSGYLGISILVTYVLVMVPVFVGWVALIRWSRRMELKVLERHLPAYAAAGWIANWELPALCTFPGRKRARDWAKRTLGDRGKRAMIDLQLAATELAFLREKASRGQDLHDFSQREQQLLGLLSARKQILQPAAAQQPFGTAPIPTQPSGGPPPPVGPLSHPDGVSLPPPGPSYPPSGYPGVPPQDSYRTP</sequence>
<feature type="transmembrane region" description="Helical" evidence="2">
    <location>
        <begin position="48"/>
        <end position="69"/>
    </location>
</feature>
<dbReference type="RefSeq" id="WP_066890579.1">
    <property type="nucleotide sequence ID" value="NZ_LAXD01000001.1"/>
</dbReference>
<proteinExistence type="predicted"/>
<feature type="transmembrane region" description="Helical" evidence="2">
    <location>
        <begin position="76"/>
        <end position="98"/>
    </location>
</feature>
<reference evidence="4" key="1">
    <citation type="submission" date="2015-04" db="EMBL/GenBank/DDBJ databases">
        <title>Physiological reanalysis, assessment of diazotrophy, and genome sequences of multiple isolates of Streptomyces thermoautotrophicus.</title>
        <authorList>
            <person name="MacKellar D.C."/>
            <person name="Lieber L."/>
            <person name="Norman J."/>
            <person name="Bolger A."/>
            <person name="Tobin C."/>
            <person name="Murray J.W."/>
            <person name="Chang R."/>
            <person name="Ford T."/>
            <person name="Nguyen P.Q."/>
            <person name="Woodward J."/>
            <person name="Permingeat H."/>
            <person name="Joshi N.S."/>
            <person name="Silver P.A."/>
            <person name="Usadel B."/>
            <person name="Rutherford A.W."/>
            <person name="Friesen M."/>
            <person name="Prell J."/>
        </authorList>
    </citation>
    <scope>NUCLEOTIDE SEQUENCE [LARGE SCALE GENOMIC DNA]</scope>
    <source>
        <strain evidence="4">H1</strain>
    </source>
</reference>
<dbReference type="InterPro" id="IPR026898">
    <property type="entry name" value="PrsW"/>
</dbReference>
<feature type="transmembrane region" description="Helical" evidence="2">
    <location>
        <begin position="237"/>
        <end position="259"/>
    </location>
</feature>
<evidence type="ECO:0000256" key="2">
    <source>
        <dbReference type="SAM" id="Phobius"/>
    </source>
</evidence>
<accession>A0A132N0K0</accession>
<evidence type="ECO:0000313" key="4">
    <source>
        <dbReference type="Proteomes" id="UP000070188"/>
    </source>
</evidence>
<gene>
    <name evidence="3" type="ORF">LI90_4182</name>
</gene>
<dbReference type="EMBL" id="LAXD01000001">
    <property type="protein sequence ID" value="KWX03132.1"/>
    <property type="molecule type" value="Genomic_DNA"/>
</dbReference>
<keyword evidence="2" id="KW-1133">Transmembrane helix</keyword>
<dbReference type="AlphaFoldDB" id="A0A132N0K0"/>
<feature type="transmembrane region" description="Helical" evidence="2">
    <location>
        <begin position="21"/>
        <end position="42"/>
    </location>
</feature>
<comment type="caution">
    <text evidence="3">The sequence shown here is derived from an EMBL/GenBank/DDBJ whole genome shotgun (WGS) entry which is preliminary data.</text>
</comment>
<dbReference type="PATRIC" id="fig|1469144.10.peg.4485"/>
<keyword evidence="4" id="KW-1185">Reference proteome</keyword>
<evidence type="ECO:0000256" key="1">
    <source>
        <dbReference type="SAM" id="MobiDB-lite"/>
    </source>
</evidence>
<dbReference type="Proteomes" id="UP000070188">
    <property type="component" value="Unassembled WGS sequence"/>
</dbReference>
<organism evidence="3 4">
    <name type="scientific">Carbonactinospora thermoautotrophica</name>
    <dbReference type="NCBI Taxonomy" id="1469144"/>
    <lineage>
        <taxon>Bacteria</taxon>
        <taxon>Bacillati</taxon>
        <taxon>Actinomycetota</taxon>
        <taxon>Actinomycetes</taxon>
        <taxon>Kitasatosporales</taxon>
        <taxon>Carbonactinosporaceae</taxon>
        <taxon>Carbonactinospora</taxon>
    </lineage>
</organism>
<dbReference type="PANTHER" id="PTHR36844:SF1">
    <property type="entry name" value="PROTEASE PRSW"/>
    <property type="match status" value="1"/>
</dbReference>